<dbReference type="InterPro" id="IPR036249">
    <property type="entry name" value="Thioredoxin-like_sf"/>
</dbReference>
<accession>A0A4R6YMW2</accession>
<dbReference type="AlphaFoldDB" id="A0A4R6YMW2"/>
<evidence type="ECO:0000256" key="1">
    <source>
        <dbReference type="SAM" id="SignalP"/>
    </source>
</evidence>
<proteinExistence type="predicted"/>
<dbReference type="PROSITE" id="PS51354">
    <property type="entry name" value="GLUTAREDOXIN_2"/>
    <property type="match status" value="1"/>
</dbReference>
<dbReference type="EMBL" id="SNZH01000018">
    <property type="protein sequence ID" value="TDR38868.1"/>
    <property type="molecule type" value="Genomic_DNA"/>
</dbReference>
<dbReference type="OrthoDB" id="8991911at2"/>
<evidence type="ECO:0000313" key="3">
    <source>
        <dbReference type="EMBL" id="TDR38868.1"/>
    </source>
</evidence>
<keyword evidence="1" id="KW-0732">Signal</keyword>
<dbReference type="RefSeq" id="WP_133821091.1">
    <property type="nucleotide sequence ID" value="NZ_SNZH01000018.1"/>
</dbReference>
<feature type="signal peptide" evidence="1">
    <location>
        <begin position="1"/>
        <end position="23"/>
    </location>
</feature>
<dbReference type="PANTHER" id="PTHR34386:SF1">
    <property type="entry name" value="GLUTAREDOXIN-LIKE PROTEIN NRDH"/>
    <property type="match status" value="1"/>
</dbReference>
<dbReference type="Proteomes" id="UP000295293">
    <property type="component" value="Unassembled WGS sequence"/>
</dbReference>
<dbReference type="Gene3D" id="3.40.30.10">
    <property type="entry name" value="Glutaredoxin"/>
    <property type="match status" value="1"/>
</dbReference>
<name>A0A4R6YMW2_9GAMM</name>
<evidence type="ECO:0000259" key="2">
    <source>
        <dbReference type="Pfam" id="PF00462"/>
    </source>
</evidence>
<organism evidence="3 4">
    <name type="scientific">Tahibacter aquaticus</name>
    <dbReference type="NCBI Taxonomy" id="520092"/>
    <lineage>
        <taxon>Bacteria</taxon>
        <taxon>Pseudomonadati</taxon>
        <taxon>Pseudomonadota</taxon>
        <taxon>Gammaproteobacteria</taxon>
        <taxon>Lysobacterales</taxon>
        <taxon>Rhodanobacteraceae</taxon>
        <taxon>Tahibacter</taxon>
    </lineage>
</organism>
<dbReference type="GO" id="GO:0045454">
    <property type="term" value="P:cell redox homeostasis"/>
    <property type="evidence" value="ECO:0007669"/>
    <property type="project" value="TreeGrafter"/>
</dbReference>
<dbReference type="InterPro" id="IPR051548">
    <property type="entry name" value="Grx-like_ET"/>
</dbReference>
<dbReference type="Pfam" id="PF00462">
    <property type="entry name" value="Glutaredoxin"/>
    <property type="match status" value="1"/>
</dbReference>
<keyword evidence="4" id="KW-1185">Reference proteome</keyword>
<dbReference type="SUPFAM" id="SSF52833">
    <property type="entry name" value="Thioredoxin-like"/>
    <property type="match status" value="1"/>
</dbReference>
<comment type="caution">
    <text evidence="3">The sequence shown here is derived from an EMBL/GenBank/DDBJ whole genome shotgun (WGS) entry which is preliminary data.</text>
</comment>
<protein>
    <submittedName>
        <fullName evidence="3">Glutaredoxin</fullName>
    </submittedName>
</protein>
<gene>
    <name evidence="3" type="ORF">DFR29_11811</name>
</gene>
<dbReference type="GO" id="GO:0009055">
    <property type="term" value="F:electron transfer activity"/>
    <property type="evidence" value="ECO:0007669"/>
    <property type="project" value="TreeGrafter"/>
</dbReference>
<sequence length="117" mass="12273">MRAKSIAAAILVLGLGFSFNGSAAPVTPAAPAATKAEAVTMYVMPQCGYCEKARDLLTQRGVPWSELDIVASPQAKQEFDKHGGRGTPLLVIGGEVMQGVDPARLDALLRSHGLVKN</sequence>
<feature type="chain" id="PRO_5020484596" evidence="1">
    <location>
        <begin position="24"/>
        <end position="117"/>
    </location>
</feature>
<dbReference type="InterPro" id="IPR002109">
    <property type="entry name" value="Glutaredoxin"/>
</dbReference>
<dbReference type="PANTHER" id="PTHR34386">
    <property type="entry name" value="GLUTAREDOXIN"/>
    <property type="match status" value="1"/>
</dbReference>
<reference evidence="3 4" key="1">
    <citation type="submission" date="2019-03" db="EMBL/GenBank/DDBJ databases">
        <title>Genomic Encyclopedia of Type Strains, Phase IV (KMG-IV): sequencing the most valuable type-strain genomes for metagenomic binning, comparative biology and taxonomic classification.</title>
        <authorList>
            <person name="Goeker M."/>
        </authorList>
    </citation>
    <scope>NUCLEOTIDE SEQUENCE [LARGE SCALE GENOMIC DNA]</scope>
    <source>
        <strain evidence="3 4">DSM 21667</strain>
    </source>
</reference>
<dbReference type="CDD" id="cd02976">
    <property type="entry name" value="NrdH"/>
    <property type="match status" value="1"/>
</dbReference>
<feature type="domain" description="Glutaredoxin" evidence="2">
    <location>
        <begin position="39"/>
        <end position="96"/>
    </location>
</feature>
<evidence type="ECO:0000313" key="4">
    <source>
        <dbReference type="Proteomes" id="UP000295293"/>
    </source>
</evidence>